<dbReference type="CDD" id="cd02022">
    <property type="entry name" value="DPCK"/>
    <property type="match status" value="1"/>
</dbReference>
<dbReference type="PANTHER" id="PTHR10695:SF46">
    <property type="entry name" value="BIFUNCTIONAL COENZYME A SYNTHASE-RELATED"/>
    <property type="match status" value="1"/>
</dbReference>
<comment type="catalytic activity">
    <reaction evidence="7">
        <text>3'-dephospho-CoA + ATP = ADP + CoA + H(+)</text>
        <dbReference type="Rhea" id="RHEA:18245"/>
        <dbReference type="ChEBI" id="CHEBI:15378"/>
        <dbReference type="ChEBI" id="CHEBI:30616"/>
        <dbReference type="ChEBI" id="CHEBI:57287"/>
        <dbReference type="ChEBI" id="CHEBI:57328"/>
        <dbReference type="ChEBI" id="CHEBI:456216"/>
        <dbReference type="EC" id="2.7.1.24"/>
    </reaction>
</comment>
<protein>
    <recommendedName>
        <fullName evidence="7 8">Dephospho-CoA kinase</fullName>
        <ecNumber evidence="7 8">2.7.1.24</ecNumber>
    </recommendedName>
    <alternativeName>
        <fullName evidence="7">Dephosphocoenzyme A kinase</fullName>
    </alternativeName>
</protein>
<evidence type="ECO:0000256" key="5">
    <source>
        <dbReference type="ARBA" id="ARBA00022840"/>
    </source>
</evidence>
<dbReference type="SUPFAM" id="SSF52540">
    <property type="entry name" value="P-loop containing nucleoside triphosphate hydrolases"/>
    <property type="match status" value="1"/>
</dbReference>
<dbReference type="InterPro" id="IPR007344">
    <property type="entry name" value="GrpB/CoaE"/>
</dbReference>
<comment type="function">
    <text evidence="7">Catalyzes the phosphorylation of the 3'-hydroxyl group of dephosphocoenzyme A to form coenzyme A.</text>
</comment>
<keyword evidence="10" id="KW-1185">Reference proteome</keyword>
<reference evidence="9 10" key="1">
    <citation type="submission" date="2023-12" db="EMBL/GenBank/DDBJ databases">
        <title>novel species in genus Nocarida.</title>
        <authorList>
            <person name="Li Z."/>
        </authorList>
    </citation>
    <scope>NUCLEOTIDE SEQUENCE [LARGE SCALE GENOMIC DNA]</scope>
    <source>
        <strain evidence="9 10">CDC186</strain>
    </source>
</reference>
<dbReference type="Pfam" id="PF01121">
    <property type="entry name" value="CoaE"/>
    <property type="match status" value="1"/>
</dbReference>
<evidence type="ECO:0000256" key="1">
    <source>
        <dbReference type="ARBA" id="ARBA00008826"/>
    </source>
</evidence>
<keyword evidence="5 7" id="KW-0067">ATP-binding</keyword>
<evidence type="ECO:0000256" key="2">
    <source>
        <dbReference type="ARBA" id="ARBA00011058"/>
    </source>
</evidence>
<organism evidence="9 10">
    <name type="scientific">Nocardia implantans</name>
    <dbReference type="NCBI Taxonomy" id="3108168"/>
    <lineage>
        <taxon>Bacteria</taxon>
        <taxon>Bacillati</taxon>
        <taxon>Actinomycetota</taxon>
        <taxon>Actinomycetes</taxon>
        <taxon>Mycobacteriales</taxon>
        <taxon>Nocardiaceae</taxon>
        <taxon>Nocardia</taxon>
    </lineage>
</organism>
<dbReference type="InterPro" id="IPR001977">
    <property type="entry name" value="Depp_CoAkinase"/>
</dbReference>
<comment type="similarity">
    <text evidence="1">In the N-terminal section; belongs to the CoaE family.</text>
</comment>
<keyword evidence="4 7" id="KW-0547">Nucleotide-binding</keyword>
<evidence type="ECO:0000256" key="6">
    <source>
        <dbReference type="ARBA" id="ARBA00022993"/>
    </source>
</evidence>
<dbReference type="Pfam" id="PF04229">
    <property type="entry name" value="GrpB"/>
    <property type="match status" value="1"/>
</dbReference>
<keyword evidence="6 7" id="KW-0173">Coenzyme A biosynthesis</keyword>
<keyword evidence="7 9" id="KW-0808">Transferase</keyword>
<evidence type="ECO:0000256" key="4">
    <source>
        <dbReference type="ARBA" id="ARBA00022741"/>
    </source>
</evidence>
<gene>
    <name evidence="7 9" type="primary">coaE</name>
    <name evidence="9" type="ORF">U3653_26440</name>
</gene>
<dbReference type="InterPro" id="IPR043519">
    <property type="entry name" value="NT_sf"/>
</dbReference>
<evidence type="ECO:0000313" key="9">
    <source>
        <dbReference type="EMBL" id="MEB3513580.1"/>
    </source>
</evidence>
<dbReference type="HAMAP" id="MF_00376">
    <property type="entry name" value="Dephospho_CoA_kinase"/>
    <property type="match status" value="1"/>
</dbReference>
<dbReference type="NCBIfam" id="NF002879">
    <property type="entry name" value="PRK03333.1"/>
    <property type="match status" value="1"/>
</dbReference>
<dbReference type="SUPFAM" id="SSF81301">
    <property type="entry name" value="Nucleotidyltransferase"/>
    <property type="match status" value="1"/>
</dbReference>
<keyword evidence="3 7" id="KW-0963">Cytoplasm</keyword>
<dbReference type="EC" id="2.7.1.24" evidence="7 8"/>
<dbReference type="EMBL" id="JAYKYQ010000012">
    <property type="protein sequence ID" value="MEB3513580.1"/>
    <property type="molecule type" value="Genomic_DNA"/>
</dbReference>
<comment type="similarity">
    <text evidence="7">Belongs to the CoaE family.</text>
</comment>
<dbReference type="InterPro" id="IPR027417">
    <property type="entry name" value="P-loop_NTPase"/>
</dbReference>
<name>A0ABU6B1M6_9NOCA</name>
<comment type="similarity">
    <text evidence="2">In the C-terminal section; belongs to the UPF0157 (GrpB) family.</text>
</comment>
<comment type="pathway">
    <text evidence="7">Cofactor biosynthesis; coenzyme A biosynthesis; CoA from (R)-pantothenate: step 5/5.</text>
</comment>
<evidence type="ECO:0000256" key="3">
    <source>
        <dbReference type="ARBA" id="ARBA00022490"/>
    </source>
</evidence>
<dbReference type="Gene3D" id="3.40.50.300">
    <property type="entry name" value="P-loop containing nucleotide triphosphate hydrolases"/>
    <property type="match status" value="1"/>
</dbReference>
<dbReference type="GO" id="GO:0004140">
    <property type="term" value="F:dephospho-CoA kinase activity"/>
    <property type="evidence" value="ECO:0007669"/>
    <property type="project" value="UniProtKB-EC"/>
</dbReference>
<dbReference type="PANTHER" id="PTHR10695">
    <property type="entry name" value="DEPHOSPHO-COA KINASE-RELATED"/>
    <property type="match status" value="1"/>
</dbReference>
<dbReference type="RefSeq" id="WP_195082768.1">
    <property type="nucleotide sequence ID" value="NZ_JAYESH010000012.1"/>
</dbReference>
<evidence type="ECO:0000256" key="8">
    <source>
        <dbReference type="NCBIfam" id="TIGR00152"/>
    </source>
</evidence>
<sequence length="403" mass="42329">MLRIGLTGGMGAGKSTVARALADLGAVVIDSDLIAREVVEPGTEGLAALVEAFGADILAADGSLDRPALAAKAFGDDAARAKLNSITHPLVGKRTAELIAAAPADAIVVQDIPLLVENGLAPLMNLVLIVDVDAETRIRRLVEFRGVAEADARARISAQATDDQRRAVADVLLDNSGAPGAVEAEVRRLWTERLVPFERNLRAGTPARRGDIRLVPADPEWSAQAQRLIARLWVACGAAAARIDHVGSTSVPGLPAKDVIDLQITVADLAAADGLRDAIAAAGFPARPEATQDNPKPTPQDPAGVNTALWSKRFHQSADPGRLANVHVRVDGSPGQQYALLLRDWLRADAGARAEYLAVKREGEAKAAGLTGAEATVAYLGVKEPWFDAAYPRALAWRESSAG</sequence>
<keyword evidence="7 9" id="KW-0418">Kinase</keyword>
<dbReference type="Gene3D" id="3.30.460.10">
    <property type="entry name" value="Beta Polymerase, domain 2"/>
    <property type="match status" value="1"/>
</dbReference>
<feature type="binding site" evidence="7">
    <location>
        <begin position="11"/>
        <end position="16"/>
    </location>
    <ligand>
        <name>ATP</name>
        <dbReference type="ChEBI" id="CHEBI:30616"/>
    </ligand>
</feature>
<comment type="subcellular location">
    <subcellularLocation>
        <location evidence="7">Cytoplasm</location>
    </subcellularLocation>
</comment>
<accession>A0ABU6B1M6</accession>
<dbReference type="Proteomes" id="UP001348098">
    <property type="component" value="Unassembled WGS sequence"/>
</dbReference>
<evidence type="ECO:0000256" key="7">
    <source>
        <dbReference type="HAMAP-Rule" id="MF_00376"/>
    </source>
</evidence>
<comment type="caution">
    <text evidence="9">The sequence shown here is derived from an EMBL/GenBank/DDBJ whole genome shotgun (WGS) entry which is preliminary data.</text>
</comment>
<proteinExistence type="inferred from homology"/>
<dbReference type="NCBIfam" id="TIGR00152">
    <property type="entry name" value="dephospho-CoA kinase"/>
    <property type="match status" value="1"/>
</dbReference>
<evidence type="ECO:0000313" key="10">
    <source>
        <dbReference type="Proteomes" id="UP001348098"/>
    </source>
</evidence>
<dbReference type="PROSITE" id="PS51219">
    <property type="entry name" value="DPCK"/>
    <property type="match status" value="1"/>
</dbReference>